<protein>
    <submittedName>
        <fullName evidence="1">Uncharacterized protein</fullName>
    </submittedName>
</protein>
<evidence type="ECO:0000313" key="1">
    <source>
        <dbReference type="EMBL" id="OJG13752.1"/>
    </source>
</evidence>
<accession>A0A1L8R1X3</accession>
<dbReference type="Pfam" id="PF11184">
    <property type="entry name" value="DUF2969"/>
    <property type="match status" value="1"/>
</dbReference>
<dbReference type="Proteomes" id="UP000182835">
    <property type="component" value="Unassembled WGS sequence"/>
</dbReference>
<reference evidence="1 2" key="1">
    <citation type="submission" date="2014-12" db="EMBL/GenBank/DDBJ databases">
        <title>Draft genome sequences of 29 type strains of Enterococci.</title>
        <authorList>
            <person name="Zhong Z."/>
            <person name="Sun Z."/>
            <person name="Liu W."/>
            <person name="Zhang W."/>
            <person name="Zhang H."/>
        </authorList>
    </citation>
    <scope>NUCLEOTIDE SEQUENCE [LARGE SCALE GENOMIC DNA]</scope>
    <source>
        <strain evidence="1 2">DSM 21207</strain>
    </source>
</reference>
<dbReference type="EMBL" id="JXKG01000036">
    <property type="protein sequence ID" value="OJG13752.1"/>
    <property type="molecule type" value="Genomic_DNA"/>
</dbReference>
<comment type="caution">
    <text evidence="1">The sequence shown here is derived from an EMBL/GenBank/DDBJ whole genome shotgun (WGS) entry which is preliminary data.</text>
</comment>
<organism evidence="1 2">
    <name type="scientific">Enterococcus canintestini</name>
    <dbReference type="NCBI Taxonomy" id="317010"/>
    <lineage>
        <taxon>Bacteria</taxon>
        <taxon>Bacillati</taxon>
        <taxon>Bacillota</taxon>
        <taxon>Bacilli</taxon>
        <taxon>Lactobacillales</taxon>
        <taxon>Enterococcaceae</taxon>
        <taxon>Enterococcus</taxon>
    </lineage>
</organism>
<sequence>MGISFPFYTQAEKNVIKYFSEVRSLIKKKDIEVKVEEIKKDIKGKNYTVNQLLIGKKIIGEILTMGEKNYEAFLGEEDLGAYKSLDLAVEAILLQHNLHD</sequence>
<dbReference type="InterPro" id="IPR021351">
    <property type="entry name" value="DUF2969"/>
</dbReference>
<dbReference type="AlphaFoldDB" id="A0A1L8R1X3"/>
<evidence type="ECO:0000313" key="2">
    <source>
        <dbReference type="Proteomes" id="UP000182835"/>
    </source>
</evidence>
<proteinExistence type="predicted"/>
<gene>
    <name evidence="1" type="ORF">RU96_GL001772</name>
</gene>
<dbReference type="STRING" id="317010.RU96_GL001772"/>
<name>A0A1L8R1X3_9ENTE</name>